<dbReference type="AlphaFoldDB" id="A0AAE3BD81"/>
<dbReference type="EMBL" id="JACGEP010000005">
    <property type="protein sequence ID" value="MBN3050213.1"/>
    <property type="molecule type" value="Genomic_DNA"/>
</dbReference>
<sequence>MANIRKQSDSPALEADRKKLAELESQYGELLVDGGLAVAGAIPPPAGTVADAAALGRSLYKLDWSGAALDALGFIPVIGDGIKGGKIAAKVEKLAEAVSAAKTALTQKIFATTRKNAEKYWKELIAKRKKEKLDKELSNCKDEKCKKLAREKFENDKSMDAGRLPSSEKGSWVGSDGKPCPPGTGMYKPDPEKNKSLYEAVKRHGKEGVPFKDGHPDFSGFPPMKDGKPIADASGKPYQVEIEMSSSRTRDFAASRAAYGEKYGEKFNMEYERFGTWHHEPDGVNMTLVDKKVHTAFDDKELGRPNGGTPHPGGDSMWRSGDF</sequence>
<dbReference type="GO" id="GO:0004519">
    <property type="term" value="F:endonuclease activity"/>
    <property type="evidence" value="ECO:0007669"/>
    <property type="project" value="UniProtKB-KW"/>
</dbReference>
<comment type="caution">
    <text evidence="2">The sequence shown here is derived from an EMBL/GenBank/DDBJ whole genome shotgun (WGS) entry which is preliminary data.</text>
</comment>
<feature type="region of interest" description="Disordered" evidence="1">
    <location>
        <begin position="297"/>
        <end position="323"/>
    </location>
</feature>
<keyword evidence="2" id="KW-0540">Nuclease</keyword>
<keyword evidence="2" id="KW-0255">Endonuclease</keyword>
<evidence type="ECO:0000313" key="3">
    <source>
        <dbReference type="Proteomes" id="UP000768524"/>
    </source>
</evidence>
<dbReference type="Pfam" id="PF14414">
    <property type="entry name" value="WHH"/>
    <property type="match status" value="1"/>
</dbReference>
<keyword evidence="2" id="KW-0378">Hydrolase</keyword>
<dbReference type="Proteomes" id="UP000768524">
    <property type="component" value="Unassembled WGS sequence"/>
</dbReference>
<dbReference type="CDD" id="cd20745">
    <property type="entry name" value="FIX_RhsA_AHH_HNH-like"/>
    <property type="match status" value="1"/>
</dbReference>
<dbReference type="InterPro" id="IPR032869">
    <property type="entry name" value="WHH_dom_containing"/>
</dbReference>
<reference evidence="2" key="1">
    <citation type="submission" date="2020-07" db="EMBL/GenBank/DDBJ databases">
        <title>A pangenomic view of the genus Pectobacterium provides insights into genome organization, phylogeny, and virulence.</title>
        <authorList>
            <person name="Jonkheer E."/>
            <person name="Brankovics B."/>
            <person name="Houwers I."/>
            <person name="Van Der Wolf J."/>
            <person name="Bonants P."/>
            <person name="Vreeburg R."/>
            <person name="Bollema R."/>
            <person name="De Haan J."/>
            <person name="Berke L."/>
            <person name="De Ridder D."/>
            <person name="Smit S."/>
            <person name="Van Der Lee T.A.J."/>
        </authorList>
    </citation>
    <scope>NUCLEOTIDE SEQUENCE</scope>
    <source>
        <strain evidence="2">NAK:433</strain>
    </source>
</reference>
<feature type="region of interest" description="Disordered" evidence="1">
    <location>
        <begin position="156"/>
        <end position="191"/>
    </location>
</feature>
<protein>
    <submittedName>
        <fullName evidence="2">HNH endonuclease</fullName>
    </submittedName>
</protein>
<proteinExistence type="predicted"/>
<evidence type="ECO:0000313" key="2">
    <source>
        <dbReference type="EMBL" id="MBN3050213.1"/>
    </source>
</evidence>
<name>A0AAE3BD81_9GAMM</name>
<organism evidence="2 3">
    <name type="scientific">Pectobacterium brasiliense</name>
    <dbReference type="NCBI Taxonomy" id="180957"/>
    <lineage>
        <taxon>Bacteria</taxon>
        <taxon>Pseudomonadati</taxon>
        <taxon>Pseudomonadota</taxon>
        <taxon>Gammaproteobacteria</taxon>
        <taxon>Enterobacterales</taxon>
        <taxon>Pectobacteriaceae</taxon>
        <taxon>Pectobacterium</taxon>
    </lineage>
</organism>
<dbReference type="RefSeq" id="WP_205558879.1">
    <property type="nucleotide sequence ID" value="NZ_JACGEP010000005.1"/>
</dbReference>
<accession>A0AAE3BD81</accession>
<evidence type="ECO:0000256" key="1">
    <source>
        <dbReference type="SAM" id="MobiDB-lite"/>
    </source>
</evidence>
<gene>
    <name evidence="2" type="ORF">H4F45_01650</name>
</gene>